<reference evidence="4" key="1">
    <citation type="submission" date="2020-10" db="EMBL/GenBank/DDBJ databases">
        <authorList>
            <person name="Gilroy R."/>
        </authorList>
    </citation>
    <scope>NUCLEOTIDE SEQUENCE</scope>
    <source>
        <strain evidence="4">10669</strain>
    </source>
</reference>
<dbReference type="Gene3D" id="1.10.10.580">
    <property type="entry name" value="Structural maintenance of chromosome 1. Chain E"/>
    <property type="match status" value="1"/>
</dbReference>
<comment type="subcellular location">
    <subcellularLocation>
        <location evidence="2">Cytoplasm</location>
    </subcellularLocation>
    <text evidence="2">Associated with two foci at the outer edges of the nucleoid region in young cells, and at four foci within both cell halves in older cells.</text>
</comment>
<dbReference type="GO" id="GO:0007059">
    <property type="term" value="P:chromosome segregation"/>
    <property type="evidence" value="ECO:0007669"/>
    <property type="project" value="UniProtKB-UniRule"/>
</dbReference>
<gene>
    <name evidence="2" type="primary">scpA</name>
    <name evidence="4" type="ORF">IAC75_03840</name>
</gene>
<evidence type="ECO:0000256" key="1">
    <source>
        <dbReference type="ARBA" id="ARBA00044777"/>
    </source>
</evidence>
<evidence type="ECO:0000313" key="4">
    <source>
        <dbReference type="EMBL" id="HIV04266.1"/>
    </source>
</evidence>
<evidence type="ECO:0000256" key="2">
    <source>
        <dbReference type="HAMAP-Rule" id="MF_01805"/>
    </source>
</evidence>
<dbReference type="Pfam" id="PF02616">
    <property type="entry name" value="SMC_ScpA"/>
    <property type="match status" value="1"/>
</dbReference>
<reference evidence="4" key="2">
    <citation type="journal article" date="2021" name="PeerJ">
        <title>Extensive microbial diversity within the chicken gut microbiome revealed by metagenomics and culture.</title>
        <authorList>
            <person name="Gilroy R."/>
            <person name="Ravi A."/>
            <person name="Getino M."/>
            <person name="Pursley I."/>
            <person name="Horton D.L."/>
            <person name="Alikhan N.F."/>
            <person name="Baker D."/>
            <person name="Gharbi K."/>
            <person name="Hall N."/>
            <person name="Watson M."/>
            <person name="Adriaenssens E.M."/>
            <person name="Foster-Nyarko E."/>
            <person name="Jarju S."/>
            <person name="Secka A."/>
            <person name="Antonio M."/>
            <person name="Oren A."/>
            <person name="Chaudhuri R.R."/>
            <person name="La Ragione R."/>
            <person name="Hildebrand F."/>
            <person name="Pallen M.J."/>
        </authorList>
    </citation>
    <scope>NUCLEOTIDE SEQUENCE</scope>
    <source>
        <strain evidence="4">10669</strain>
    </source>
</reference>
<dbReference type="HAMAP" id="MF_01805">
    <property type="entry name" value="ScpA"/>
    <property type="match status" value="1"/>
</dbReference>
<comment type="function">
    <text evidence="2">Participates in chromosomal partition during cell division. May act via the formation of a condensin-like complex containing Smc and ScpB that pull DNA away from mid-cell into both cell halves.</text>
</comment>
<proteinExistence type="inferred from homology"/>
<evidence type="ECO:0000256" key="3">
    <source>
        <dbReference type="SAM" id="MobiDB-lite"/>
    </source>
</evidence>
<sequence length="292" mass="33246">MDAGKTQESAFPREAEIRDGLFEDEAPVVRLSRFEGPLDLLLFLIRKNEIDVCDIPIESVTRQYLEILHGNERLDLDVAGDFFVMAATLMHIKSRMLLPTSENVPEKNDAGTDGEEDPDPRWELVRQLIQYKRLKESSRRIAELAAARQRYAERAIVPEDAPEERPVAPVGRMDLWNVFNLVLKRLADRILPGEIQGDAVTIAQRMEDILARVRVEKSFSFSSLLPEKLTVSVLVSTFLACLELARLGEIIVRQDEIFAEIYCEAREEGDDPFPPQERSEADDVLPLFPEEN</sequence>
<protein>
    <recommendedName>
        <fullName evidence="1 2">Segregation and condensation protein A</fullName>
    </recommendedName>
</protein>
<dbReference type="Gene3D" id="6.10.250.2410">
    <property type="match status" value="1"/>
</dbReference>
<feature type="region of interest" description="Disordered" evidence="3">
    <location>
        <begin position="267"/>
        <end position="292"/>
    </location>
</feature>
<dbReference type="GO" id="GO:0006260">
    <property type="term" value="P:DNA replication"/>
    <property type="evidence" value="ECO:0007669"/>
    <property type="project" value="UniProtKB-UniRule"/>
</dbReference>
<evidence type="ECO:0000313" key="5">
    <source>
        <dbReference type="Proteomes" id="UP000886812"/>
    </source>
</evidence>
<dbReference type="PANTHER" id="PTHR33969">
    <property type="entry name" value="SEGREGATION AND CONDENSATION PROTEIN A"/>
    <property type="match status" value="1"/>
</dbReference>
<dbReference type="EMBL" id="DVOG01000098">
    <property type="protein sequence ID" value="HIV04266.1"/>
    <property type="molecule type" value="Genomic_DNA"/>
</dbReference>
<keyword evidence="2" id="KW-0131">Cell cycle</keyword>
<dbReference type="PANTHER" id="PTHR33969:SF2">
    <property type="entry name" value="SEGREGATION AND CONDENSATION PROTEIN A"/>
    <property type="match status" value="1"/>
</dbReference>
<comment type="subunit">
    <text evidence="2">Component of a cohesin-like complex composed of ScpA, ScpB and the Smc homodimer, in which ScpA and ScpB bind to the head domain of Smc. The presence of the three proteins is required for the association of the complex with DNA.</text>
</comment>
<comment type="caution">
    <text evidence="4">The sequence shown here is derived from an EMBL/GenBank/DDBJ whole genome shotgun (WGS) entry which is preliminary data.</text>
</comment>
<keyword evidence="2" id="KW-0963">Cytoplasm</keyword>
<comment type="similarity">
    <text evidence="2">Belongs to the ScpA family.</text>
</comment>
<dbReference type="InterPro" id="IPR023093">
    <property type="entry name" value="ScpA-like_C"/>
</dbReference>
<keyword evidence="2" id="KW-0132">Cell division</keyword>
<dbReference type="GO" id="GO:0005737">
    <property type="term" value="C:cytoplasm"/>
    <property type="evidence" value="ECO:0007669"/>
    <property type="project" value="UniProtKB-SubCell"/>
</dbReference>
<dbReference type="GO" id="GO:0051301">
    <property type="term" value="P:cell division"/>
    <property type="evidence" value="ECO:0007669"/>
    <property type="project" value="UniProtKB-KW"/>
</dbReference>
<dbReference type="InterPro" id="IPR003768">
    <property type="entry name" value="ScpA"/>
</dbReference>
<organism evidence="4 5">
    <name type="scientific">Candidatus Spyradosoma merdigallinarum</name>
    <dbReference type="NCBI Taxonomy" id="2840950"/>
    <lineage>
        <taxon>Bacteria</taxon>
        <taxon>Pseudomonadati</taxon>
        <taxon>Verrucomicrobiota</taxon>
        <taxon>Opitutia</taxon>
        <taxon>Opitutia incertae sedis</taxon>
        <taxon>Candidatus Spyradosoma</taxon>
    </lineage>
</organism>
<keyword evidence="2" id="KW-0159">Chromosome partition</keyword>
<dbReference type="AlphaFoldDB" id="A0A9D1NJY4"/>
<accession>A0A9D1NJY4</accession>
<dbReference type="Proteomes" id="UP000886812">
    <property type="component" value="Unassembled WGS sequence"/>
</dbReference>
<name>A0A9D1NJY4_9BACT</name>